<protein>
    <submittedName>
        <fullName evidence="2">Carboxypeptidase regulatory-like domain-containing protein</fullName>
    </submittedName>
</protein>
<dbReference type="SUPFAM" id="SSF49464">
    <property type="entry name" value="Carboxypeptidase regulatory domain-like"/>
    <property type="match status" value="5"/>
</dbReference>
<evidence type="ECO:0000313" key="2">
    <source>
        <dbReference type="EMBL" id="TMJ02757.1"/>
    </source>
</evidence>
<dbReference type="GO" id="GO:0004180">
    <property type="term" value="F:carboxypeptidase activity"/>
    <property type="evidence" value="ECO:0007669"/>
    <property type="project" value="UniProtKB-KW"/>
</dbReference>
<dbReference type="Gene3D" id="2.60.40.10">
    <property type="entry name" value="Immunoglobulins"/>
    <property type="match status" value="4"/>
</dbReference>
<dbReference type="Proteomes" id="UP000319353">
    <property type="component" value="Unassembled WGS sequence"/>
</dbReference>
<accession>A0A537L4S8</accession>
<dbReference type="InterPro" id="IPR013783">
    <property type="entry name" value="Ig-like_fold"/>
</dbReference>
<evidence type="ECO:0000313" key="3">
    <source>
        <dbReference type="Proteomes" id="UP000319353"/>
    </source>
</evidence>
<dbReference type="InterPro" id="IPR008969">
    <property type="entry name" value="CarboxyPept-like_regulatory"/>
</dbReference>
<dbReference type="SUPFAM" id="SSF81296">
    <property type="entry name" value="E set domains"/>
    <property type="match status" value="1"/>
</dbReference>
<keyword evidence="2" id="KW-0378">Hydrolase</keyword>
<organism evidence="2 3">
    <name type="scientific">Candidatus Segetimicrobium genomatis</name>
    <dbReference type="NCBI Taxonomy" id="2569760"/>
    <lineage>
        <taxon>Bacteria</taxon>
        <taxon>Bacillati</taxon>
        <taxon>Candidatus Sysuimicrobiota</taxon>
        <taxon>Candidatus Sysuimicrobiia</taxon>
        <taxon>Candidatus Sysuimicrobiales</taxon>
        <taxon>Candidatus Segetimicrobiaceae</taxon>
        <taxon>Candidatus Segetimicrobium</taxon>
    </lineage>
</organism>
<comment type="caution">
    <text evidence="2">The sequence shown here is derived from an EMBL/GenBank/DDBJ whole genome shotgun (WGS) entry which is preliminary data.</text>
</comment>
<reference evidence="2 3" key="1">
    <citation type="journal article" date="2019" name="Nat. Microbiol.">
        <title>Mediterranean grassland soil C-N compound turnover is dependent on rainfall and depth, and is mediated by genomically divergent microorganisms.</title>
        <authorList>
            <person name="Diamond S."/>
            <person name="Andeer P.F."/>
            <person name="Li Z."/>
            <person name="Crits-Christoph A."/>
            <person name="Burstein D."/>
            <person name="Anantharaman K."/>
            <person name="Lane K.R."/>
            <person name="Thomas B.C."/>
            <person name="Pan C."/>
            <person name="Northen T.R."/>
            <person name="Banfield J.F."/>
        </authorList>
    </citation>
    <scope>NUCLEOTIDE SEQUENCE [LARGE SCALE GENOMIC DNA]</scope>
    <source>
        <strain evidence="2">NP_4</strain>
    </source>
</reference>
<feature type="non-terminal residue" evidence="2">
    <location>
        <position position="1857"/>
    </location>
</feature>
<gene>
    <name evidence="2" type="ORF">E6H01_06265</name>
</gene>
<evidence type="ECO:0000256" key="1">
    <source>
        <dbReference type="SAM" id="MobiDB-lite"/>
    </source>
</evidence>
<dbReference type="InterPro" id="IPR014756">
    <property type="entry name" value="Ig_E-set"/>
</dbReference>
<keyword evidence="2" id="KW-0121">Carboxypeptidase</keyword>
<name>A0A537L4S8_9BACT</name>
<feature type="region of interest" description="Disordered" evidence="1">
    <location>
        <begin position="1825"/>
        <end position="1857"/>
    </location>
</feature>
<dbReference type="Pfam" id="PF13620">
    <property type="entry name" value="CarboxypepD_reg"/>
    <property type="match status" value="4"/>
</dbReference>
<dbReference type="SUPFAM" id="SSF49478">
    <property type="entry name" value="Cna protein B-type domain"/>
    <property type="match status" value="1"/>
</dbReference>
<dbReference type="Gene3D" id="2.60.40.1120">
    <property type="entry name" value="Carboxypeptidase-like, regulatory domain"/>
    <property type="match status" value="5"/>
</dbReference>
<dbReference type="EMBL" id="VBAL01000072">
    <property type="protein sequence ID" value="TMJ02757.1"/>
    <property type="molecule type" value="Genomic_DNA"/>
</dbReference>
<keyword evidence="2" id="KW-0645">Protease</keyword>
<sequence>MSAVDEGTILRRFFALVAVAVIVGLSAPPARADVVLASDFGPGDTFQTSTGTAWAIGGSQSASAAVAFTIPPGQTYQLTQFRFAANWFAGANTLSVGFFVGSDLNTATLVESFTFSASAFQTPQLFTAVSVVRPLLLPGNTYFIALSVPGAPATQWGWQWNIVGAAGYFARFGSGAWFAETAATTPAFDVSGVPVTGSAVGQVTTSTGTALQGAVVDAFNAATGAFVATTTTNVSGNYSIPLAPGTYKIKAHLNGFLDVFYAIGGLSGIDFTTATPVTVSNTIVTNVNIALPSGGTISGFVHARGTSTPLVGVPVIIFRSAANSFLFRNPSVVTTGSDGSFVFHGLRDGDWIVRVEPQNLGYAISYYSGNADNPATDGSTATPVRIVGANTVSNVNINPAPGGGAIRGRILRSDTLAPVSNLAIQVHFSDAPRTGILPRDSFVAGTSTDGNGQYVFTGLVTGEYIVQAPGIQVVNGTAVAYSNGVASGSGGCSPIFPTGAPQPQTALPVPVTDGFLTDCVNFTVPGFSGGASPRTISGTVRDDAGNPMPFAGVSVEDVVTGYGVAFVVVRGDGSYTVGGLGPRQYHVRTSTTGTSERRWFDDELALAAADVVDVTLGNRIGVDFALPATANTISGKITSADTGKPVMGATVRARGFFNNFYGSDVTQQDGTFLLGGLPAGSYRIDVEAPGFVPRSYTTSGAGGFSSADASLVTVQNGTAAANIDVNMVPATGGGIRGTVTTQQDGPTPVPDALVQIRDAANGSIVAFARTRSDGSFIVPDLGPGQYTLSVFALGFATQWFNGKPTREAADTITVTTGMVSLDQPGVSAFSLSSSQGSISGFVFKADGQTPLEGAGIRIFDAATGGFVSGVGGLTNKNGFYRIASLAPSTAAPGTFLGGYLAQASAPGYASQYFNRATTTATATALTVMNGIDTPNTNFALTQAPELDSISVTSAGRGASGLSLVITGVNLAASASFSFLVNGVNDPCIGISGVTFVNSTQLIVTVEVNACAQLGPHDVMITEPSGTFTLPGALTVTSGPQVLSTNRGSANPLFTNVSTQTVIINGTGFEPPTGSPLSVMFSGTGITVDSVQFTSSSQIAAVVDVAAGAALTPRTVTVVNPDLGTGVSASTIVSLATAPPGAPVGLAPSNSGSTPPAAPALSTLNPSAALLGGSVQLIGTGFSTTLTADSVTFAGSNGSRVPATVMPGATTTQLTVAVPANATDGPVTVAVNGQLSNPLPFAVANPLLSNVLPSSATQGTIVPTLTLKGSKFASNATVTFGGAAGDITFTPSSVVVSPDGTTITIAGVSVSGTAALGARSAAVTSAGGSSTLANAFTVTAPQPVTIVASVNGGDPSLFLPSVRAVSVTLDSTGKCIAPKSVTPQPVTLAFTLTPGPGHTVTATSSTMALSMTSTNIPGTATNEDCELGATPTNDFSFDPINPSVQSGSASSLGTGSLTYQATLYSYDWGGSAVVLMSVTALVDGVTQTVTGTLTVPVDTDTDGLPDAYEKDRTLGANAVGSTPLDFQNAHQNGNANLLDGQARFARDGLSNFAKYRGVYLAGPGPGRSGSMTNQIRLEVGQRHLFAWGRGFGTDPVVKAAPTPSCGVTVDPTTGVVGGPAPDPTLSPTNPCPPFEVGGAFAAINVKVHDVSASFSAPAGATVFPTQSLVTPATPILDLAIVKYDATNCYSGEACAHTSKVGVRNWTFPSLGFSAYGTSTAYGSDIRVFKIPVDAYFADKPYLHQTNLASAIIVAPDGKPMLAPITLVCDSSSKGADNGAADGNECTVGGQLGGDTYVPGSFSRDLSAMAAANDGCTQLPFVSDPRAVQRCGPPGSSTDLTGPQGPYPSATKRQVVRHL</sequence>
<proteinExistence type="predicted"/>
<dbReference type="SUPFAM" id="SSF117074">
    <property type="entry name" value="Hypothetical protein PA1324"/>
    <property type="match status" value="1"/>
</dbReference>